<sequence>MPTFGELAAVLETEIKRPCKLVGDTIPHDTSRDAEVEQLLPCSRPTLML</sequence>
<name>A0A0E9V2C2_ANGAN</name>
<organism evidence="1">
    <name type="scientific">Anguilla anguilla</name>
    <name type="common">European freshwater eel</name>
    <name type="synonym">Muraena anguilla</name>
    <dbReference type="NCBI Taxonomy" id="7936"/>
    <lineage>
        <taxon>Eukaryota</taxon>
        <taxon>Metazoa</taxon>
        <taxon>Chordata</taxon>
        <taxon>Craniata</taxon>
        <taxon>Vertebrata</taxon>
        <taxon>Euteleostomi</taxon>
        <taxon>Actinopterygii</taxon>
        <taxon>Neopterygii</taxon>
        <taxon>Teleostei</taxon>
        <taxon>Anguilliformes</taxon>
        <taxon>Anguillidae</taxon>
        <taxon>Anguilla</taxon>
    </lineage>
</organism>
<proteinExistence type="predicted"/>
<protein>
    <submittedName>
        <fullName evidence="1">Uncharacterized protein</fullName>
    </submittedName>
</protein>
<reference evidence="1" key="2">
    <citation type="journal article" date="2015" name="Fish Shellfish Immunol.">
        <title>Early steps in the European eel (Anguilla anguilla)-Vibrio vulnificus interaction in the gills: Role of the RtxA13 toxin.</title>
        <authorList>
            <person name="Callol A."/>
            <person name="Pajuelo D."/>
            <person name="Ebbesson L."/>
            <person name="Teles M."/>
            <person name="MacKenzie S."/>
            <person name="Amaro C."/>
        </authorList>
    </citation>
    <scope>NUCLEOTIDE SEQUENCE</scope>
</reference>
<accession>A0A0E9V2C2</accession>
<evidence type="ECO:0000313" key="1">
    <source>
        <dbReference type="EMBL" id="JAH71388.1"/>
    </source>
</evidence>
<reference evidence="1" key="1">
    <citation type="submission" date="2014-11" db="EMBL/GenBank/DDBJ databases">
        <authorList>
            <person name="Amaro Gonzalez C."/>
        </authorList>
    </citation>
    <scope>NUCLEOTIDE SEQUENCE</scope>
</reference>
<dbReference type="AlphaFoldDB" id="A0A0E9V2C2"/>
<dbReference type="EMBL" id="GBXM01037189">
    <property type="protein sequence ID" value="JAH71388.1"/>
    <property type="molecule type" value="Transcribed_RNA"/>
</dbReference>